<dbReference type="InterPro" id="IPR036188">
    <property type="entry name" value="FAD/NAD-bd_sf"/>
</dbReference>
<feature type="compositionally biased region" description="Low complexity" evidence="4">
    <location>
        <begin position="212"/>
        <end position="230"/>
    </location>
</feature>
<dbReference type="PANTHER" id="PTHR43735">
    <property type="entry name" value="APOPTOSIS-INDUCING FACTOR 1"/>
    <property type="match status" value="1"/>
</dbReference>
<keyword evidence="7" id="KW-1185">Reference proteome</keyword>
<protein>
    <recommendedName>
        <fullName evidence="5">Pyridine nucleotide-disulphide oxidoreductase N-terminal domain-containing protein</fullName>
    </recommendedName>
</protein>
<dbReference type="Gene3D" id="3.50.50.60">
    <property type="entry name" value="FAD/NAD(P)-binding domain"/>
    <property type="match status" value="1"/>
</dbReference>
<name>A0A150FX42_GONPE</name>
<dbReference type="OrthoDB" id="202203at2759"/>
<sequence>MSSPVGKDYLEINWAAVRGVVDPATAARITIPYKELSVGRFVQAAVTRLTPREAHLSQGDVLRYDYAAICTGGSYSGGALKARAVSRDARLRELQETAAEVAEAFAGKRVTLVQSGPRLLEAAPPAASKYCQRWLEARGVQVLLGHRVLPGPATKPPDPAAAAAPLCQGLGQRPCHGTGQSALDPQAQGATDAPRRRGEGLTLAPDGPDTGTAGVAADGSPAAAPASATPGGDGVIAGGCDVDTTDAAAATAAAGAGSHGAPPSAAVVLTTDRGGALAADLVLWCVAGGPVTAFMRPDLAGCLDERGAVKVLPSLQLPAHPHIFALGDCNDVAESKLGYLAMKQAELAAANLQVLVRNAVRYGGDGGGQPRLATWRPGMGMPALMMVTLGRRDGVLRLGGCGLGGLIPRLAKSGDLMVARTRGMLPLVKAGGSGGGAGGRDGEGERQVAGEEVAEEGAARGGMGKRAHAMHGRVPGTGSS</sequence>
<proteinExistence type="predicted"/>
<dbReference type="GO" id="GO:0005737">
    <property type="term" value="C:cytoplasm"/>
    <property type="evidence" value="ECO:0007669"/>
    <property type="project" value="TreeGrafter"/>
</dbReference>
<reference evidence="7" key="1">
    <citation type="journal article" date="2016" name="Nat. Commun.">
        <title>The Gonium pectorale genome demonstrates co-option of cell cycle regulation during the evolution of multicellularity.</title>
        <authorList>
            <person name="Hanschen E.R."/>
            <person name="Marriage T.N."/>
            <person name="Ferris P.J."/>
            <person name="Hamaji T."/>
            <person name="Toyoda A."/>
            <person name="Fujiyama A."/>
            <person name="Neme R."/>
            <person name="Noguchi H."/>
            <person name="Minakuchi Y."/>
            <person name="Suzuki M."/>
            <person name="Kawai-Toyooka H."/>
            <person name="Smith D.R."/>
            <person name="Sparks H."/>
            <person name="Anderson J."/>
            <person name="Bakaric R."/>
            <person name="Luria V."/>
            <person name="Karger A."/>
            <person name="Kirschner M.W."/>
            <person name="Durand P.M."/>
            <person name="Michod R.E."/>
            <person name="Nozaki H."/>
            <person name="Olson B.J."/>
        </authorList>
    </citation>
    <scope>NUCLEOTIDE SEQUENCE [LARGE SCALE GENOMIC DNA]</scope>
    <source>
        <strain evidence="7">NIES-2863</strain>
    </source>
</reference>
<dbReference type="Proteomes" id="UP000075714">
    <property type="component" value="Unassembled WGS sequence"/>
</dbReference>
<dbReference type="STRING" id="33097.A0A150FX42"/>
<gene>
    <name evidence="6" type="ORF">GPECTOR_191g301</name>
</gene>
<comment type="caution">
    <text evidence="6">The sequence shown here is derived from an EMBL/GenBank/DDBJ whole genome shotgun (WGS) entry which is preliminary data.</text>
</comment>
<dbReference type="SUPFAM" id="SSF51905">
    <property type="entry name" value="FAD/NAD(P)-binding domain"/>
    <property type="match status" value="1"/>
</dbReference>
<dbReference type="InterPro" id="IPR039648">
    <property type="entry name" value="DHPH_N"/>
</dbReference>
<evidence type="ECO:0000256" key="4">
    <source>
        <dbReference type="SAM" id="MobiDB-lite"/>
    </source>
</evidence>
<keyword evidence="3" id="KW-0560">Oxidoreductase</keyword>
<feature type="compositionally biased region" description="Basic and acidic residues" evidence="4">
    <location>
        <begin position="440"/>
        <end position="449"/>
    </location>
</feature>
<keyword evidence="1" id="KW-0285">Flavoprotein</keyword>
<feature type="region of interest" description="Disordered" evidence="4">
    <location>
        <begin position="175"/>
        <end position="230"/>
    </location>
</feature>
<evidence type="ECO:0000313" key="7">
    <source>
        <dbReference type="Proteomes" id="UP000075714"/>
    </source>
</evidence>
<evidence type="ECO:0000259" key="5">
    <source>
        <dbReference type="Pfam" id="PF00070"/>
    </source>
</evidence>
<dbReference type="Gene3D" id="3.50.50.100">
    <property type="match status" value="1"/>
</dbReference>
<evidence type="ECO:0000256" key="3">
    <source>
        <dbReference type="ARBA" id="ARBA00023002"/>
    </source>
</evidence>
<dbReference type="AlphaFoldDB" id="A0A150FX42"/>
<evidence type="ECO:0000256" key="1">
    <source>
        <dbReference type="ARBA" id="ARBA00022630"/>
    </source>
</evidence>
<dbReference type="Pfam" id="PF00070">
    <property type="entry name" value="Pyr_redox"/>
    <property type="match status" value="1"/>
</dbReference>
<dbReference type="GO" id="GO:0050660">
    <property type="term" value="F:flavin adenine dinucleotide binding"/>
    <property type="evidence" value="ECO:0007669"/>
    <property type="project" value="TreeGrafter"/>
</dbReference>
<feature type="domain" description="Pyridine nucleotide-disulphide oxidoreductase N-terminal" evidence="5">
    <location>
        <begin position="98"/>
        <end position="148"/>
    </location>
</feature>
<keyword evidence="2" id="KW-0274">FAD</keyword>
<dbReference type="PANTHER" id="PTHR43735:SF3">
    <property type="entry name" value="FERROPTOSIS SUPPRESSOR PROTEIN 1"/>
    <property type="match status" value="1"/>
</dbReference>
<organism evidence="6 7">
    <name type="scientific">Gonium pectorale</name>
    <name type="common">Green alga</name>
    <dbReference type="NCBI Taxonomy" id="33097"/>
    <lineage>
        <taxon>Eukaryota</taxon>
        <taxon>Viridiplantae</taxon>
        <taxon>Chlorophyta</taxon>
        <taxon>core chlorophytes</taxon>
        <taxon>Chlorophyceae</taxon>
        <taxon>CS clade</taxon>
        <taxon>Chlamydomonadales</taxon>
        <taxon>Volvocaceae</taxon>
        <taxon>Gonium</taxon>
    </lineage>
</organism>
<dbReference type="EMBL" id="LSYV01000190">
    <property type="protein sequence ID" value="KXZ42169.1"/>
    <property type="molecule type" value="Genomic_DNA"/>
</dbReference>
<feature type="region of interest" description="Disordered" evidence="4">
    <location>
        <begin position="429"/>
        <end position="480"/>
    </location>
</feature>
<accession>A0A150FX42</accession>
<evidence type="ECO:0000313" key="6">
    <source>
        <dbReference type="EMBL" id="KXZ42169.1"/>
    </source>
</evidence>
<dbReference type="GO" id="GO:0004174">
    <property type="term" value="F:electron-transferring-flavoprotein dehydrogenase activity"/>
    <property type="evidence" value="ECO:0007669"/>
    <property type="project" value="TreeGrafter"/>
</dbReference>
<evidence type="ECO:0000256" key="2">
    <source>
        <dbReference type="ARBA" id="ARBA00022827"/>
    </source>
</evidence>